<dbReference type="SMART" id="SM00066">
    <property type="entry name" value="GAL4"/>
    <property type="match status" value="1"/>
</dbReference>
<dbReference type="InterPro" id="IPR050815">
    <property type="entry name" value="TF_fung"/>
</dbReference>
<sequence>MPPKEKPVTEDTKNIKKAVTNPKRQKIVKACKDCRRRKVKCDGATPCGTCRRSSIQCIFESTSPKRGTSKHYVESLENRLSLMEKAMNSLSGPTAELVKEAVRRQEEQQQQLQQQQQQQQTSVTADLAINAEDRYMMNEFGSPSYIQEYYQQESSQSSTSSPKSIDSQQDEIEIQNHLKFYLIQIQPYFPLFVPSHFNRQYTAHELPKILIYSMCALSCLFQQMEEHFSYYQRAMMILDEWIGRPSISLVQTLLILIKYKEYSTTANYFSDTKSLITRTIEMCKILNLEQITTANSNDPSVTETRKRTYCMVYTYNTLLSVEQGMMNELSLTKEHLPSTVTDESTVDCQRFIIQFSNTLNQIHQHMLRMNQRQEVQKDLRNENQIIEENMSIFQLQVKIENDLIQLPSNLTINNHHHQYAYKNTPSFPAQDIIVTVSPMTRLLHMLYHLNIILLHHHYSKYPLPVTAQIFTTYPHGELSSHSASSMIRLVEGLIQDPSQSYRYSPRGIQFINHCLSTAFTVLRFDTHNSTKKAHLDEFQRCAHLLQRVSSASPSNEMRSYARELDLSAINLDVSSLKVSCTTTPSTSPSPTTESMKPRRNTISHRPNVPPSLLQLSSTGVSQQFTLHHPLHNIHAAPLSVQQPQQTQPQQTQQPHYPILRGSTQSCNDLRSMNRLHKVSPPPPPPPITTQFTSNSFTQHRKPVGSVISSSTTGSSQGPYRASSVRNVSPSLPYVKPYDNTPPPTMTQSSGYPRQPSSSSTVGKMKRIKKSVSIQGISNAYRVQHQQQQQQHQQQEQFHLYQQQQQQLQLQQQMANYLGNQNMLHRPYQPTFDDKYMTDQDFSIDVDELNFLSNYPPMDDQQQRSEGHQLL</sequence>
<dbReference type="Proteomes" id="UP001476247">
    <property type="component" value="Unassembled WGS sequence"/>
</dbReference>
<keyword evidence="6" id="KW-0175">Coiled coil</keyword>
<proteinExistence type="predicted"/>
<dbReference type="EMBL" id="BAABUJ010000004">
    <property type="protein sequence ID" value="GAA5795144.1"/>
    <property type="molecule type" value="Genomic_DNA"/>
</dbReference>
<reference evidence="9 10" key="1">
    <citation type="submission" date="2024-04" db="EMBL/GenBank/DDBJ databases">
        <title>genome sequences of Mucor flavus KT1a and Helicostylum pulchrum KT1b strains isolation_sourced from the surface of a dry-aged beef.</title>
        <authorList>
            <person name="Toyotome T."/>
            <person name="Hosono M."/>
            <person name="Torimaru M."/>
            <person name="Fukuda K."/>
            <person name="Mikami N."/>
        </authorList>
    </citation>
    <scope>NUCLEOTIDE SEQUENCE [LARGE SCALE GENOMIC DNA]</scope>
    <source>
        <strain evidence="9 10">KT1b</strain>
    </source>
</reference>
<dbReference type="Gene3D" id="4.10.240.10">
    <property type="entry name" value="Zn(2)-C6 fungal-type DNA-binding domain"/>
    <property type="match status" value="1"/>
</dbReference>
<comment type="subcellular location">
    <subcellularLocation>
        <location evidence="1">Nucleus</location>
    </subcellularLocation>
</comment>
<dbReference type="PANTHER" id="PTHR47338">
    <property type="entry name" value="ZN(II)2CYS6 TRANSCRIPTION FACTOR (EUROFUNG)-RELATED"/>
    <property type="match status" value="1"/>
</dbReference>
<feature type="domain" description="Zn(2)-C6 fungal-type" evidence="8">
    <location>
        <begin position="30"/>
        <end position="59"/>
    </location>
</feature>
<evidence type="ECO:0000256" key="3">
    <source>
        <dbReference type="ARBA" id="ARBA00023015"/>
    </source>
</evidence>
<evidence type="ECO:0000256" key="2">
    <source>
        <dbReference type="ARBA" id="ARBA00022723"/>
    </source>
</evidence>
<evidence type="ECO:0000313" key="9">
    <source>
        <dbReference type="EMBL" id="GAA5795144.1"/>
    </source>
</evidence>
<feature type="coiled-coil region" evidence="6">
    <location>
        <begin position="95"/>
        <end position="122"/>
    </location>
</feature>
<organism evidence="9 10">
    <name type="scientific">Helicostylum pulchrum</name>
    <dbReference type="NCBI Taxonomy" id="562976"/>
    <lineage>
        <taxon>Eukaryota</taxon>
        <taxon>Fungi</taxon>
        <taxon>Fungi incertae sedis</taxon>
        <taxon>Mucoromycota</taxon>
        <taxon>Mucoromycotina</taxon>
        <taxon>Mucoromycetes</taxon>
        <taxon>Mucorales</taxon>
        <taxon>Mucorineae</taxon>
        <taxon>Mucoraceae</taxon>
        <taxon>Helicostylum</taxon>
    </lineage>
</organism>
<evidence type="ECO:0000256" key="7">
    <source>
        <dbReference type="SAM" id="MobiDB-lite"/>
    </source>
</evidence>
<dbReference type="Pfam" id="PF00172">
    <property type="entry name" value="Zn_clus"/>
    <property type="match status" value="1"/>
</dbReference>
<feature type="compositionally biased region" description="Low complexity" evidence="7">
    <location>
        <begin position="581"/>
        <end position="592"/>
    </location>
</feature>
<feature type="compositionally biased region" description="Low complexity" evidence="7">
    <location>
        <begin position="747"/>
        <end position="759"/>
    </location>
</feature>
<gene>
    <name evidence="9" type="ORF">HPULCUR_000497</name>
</gene>
<dbReference type="SUPFAM" id="SSF57701">
    <property type="entry name" value="Zn2/Cys6 DNA-binding domain"/>
    <property type="match status" value="1"/>
</dbReference>
<evidence type="ECO:0000256" key="6">
    <source>
        <dbReference type="SAM" id="Coils"/>
    </source>
</evidence>
<keyword evidence="5" id="KW-0539">Nucleus</keyword>
<dbReference type="PROSITE" id="PS00463">
    <property type="entry name" value="ZN2_CY6_FUNGAL_1"/>
    <property type="match status" value="1"/>
</dbReference>
<evidence type="ECO:0000256" key="5">
    <source>
        <dbReference type="ARBA" id="ARBA00023242"/>
    </source>
</evidence>
<dbReference type="InterPro" id="IPR036864">
    <property type="entry name" value="Zn2-C6_fun-type_DNA-bd_sf"/>
</dbReference>
<keyword evidence="10" id="KW-1185">Reference proteome</keyword>
<accession>A0ABP9XK19</accession>
<comment type="caution">
    <text evidence="9">The sequence shown here is derived from an EMBL/GenBank/DDBJ whole genome shotgun (WGS) entry which is preliminary data.</text>
</comment>
<name>A0ABP9XK19_9FUNG</name>
<keyword evidence="3" id="KW-0805">Transcription regulation</keyword>
<dbReference type="PROSITE" id="PS50048">
    <property type="entry name" value="ZN2_CY6_FUNGAL_2"/>
    <property type="match status" value="1"/>
</dbReference>
<dbReference type="CDD" id="cd12148">
    <property type="entry name" value="fungal_TF_MHR"/>
    <property type="match status" value="1"/>
</dbReference>
<evidence type="ECO:0000313" key="10">
    <source>
        <dbReference type="Proteomes" id="UP001476247"/>
    </source>
</evidence>
<dbReference type="PANTHER" id="PTHR47338:SF5">
    <property type="entry name" value="ZN(II)2CYS6 TRANSCRIPTION FACTOR (EUROFUNG)"/>
    <property type="match status" value="1"/>
</dbReference>
<feature type="region of interest" description="Disordered" evidence="7">
    <location>
        <begin position="579"/>
        <end position="614"/>
    </location>
</feature>
<evidence type="ECO:0000256" key="1">
    <source>
        <dbReference type="ARBA" id="ARBA00004123"/>
    </source>
</evidence>
<keyword evidence="2" id="KW-0479">Metal-binding</keyword>
<feature type="compositionally biased region" description="Low complexity" evidence="7">
    <location>
        <begin position="703"/>
        <end position="715"/>
    </location>
</feature>
<dbReference type="InterPro" id="IPR001138">
    <property type="entry name" value="Zn2Cys6_DnaBD"/>
</dbReference>
<dbReference type="CDD" id="cd00067">
    <property type="entry name" value="GAL4"/>
    <property type="match status" value="1"/>
</dbReference>
<evidence type="ECO:0000256" key="4">
    <source>
        <dbReference type="ARBA" id="ARBA00023163"/>
    </source>
</evidence>
<feature type="region of interest" description="Disordered" evidence="7">
    <location>
        <begin position="703"/>
        <end position="765"/>
    </location>
</feature>
<keyword evidence="4" id="KW-0804">Transcription</keyword>
<evidence type="ECO:0000259" key="8">
    <source>
        <dbReference type="PROSITE" id="PS50048"/>
    </source>
</evidence>
<protein>
    <recommendedName>
        <fullName evidence="8">Zn(2)-C6 fungal-type domain-containing protein</fullName>
    </recommendedName>
</protein>